<dbReference type="AlphaFoldDB" id="A0A3B0THQ4"/>
<gene>
    <name evidence="2" type="ORF">MNBD_BACTEROID01-139</name>
</gene>
<evidence type="ECO:0000256" key="1">
    <source>
        <dbReference type="SAM" id="Phobius"/>
    </source>
</evidence>
<keyword evidence="1" id="KW-0812">Transmembrane</keyword>
<reference evidence="2" key="1">
    <citation type="submission" date="2018-06" db="EMBL/GenBank/DDBJ databases">
        <authorList>
            <person name="Zhirakovskaya E."/>
        </authorList>
    </citation>
    <scope>NUCLEOTIDE SEQUENCE</scope>
</reference>
<organism evidence="2">
    <name type="scientific">hydrothermal vent metagenome</name>
    <dbReference type="NCBI Taxonomy" id="652676"/>
    <lineage>
        <taxon>unclassified sequences</taxon>
        <taxon>metagenomes</taxon>
        <taxon>ecological metagenomes</taxon>
    </lineage>
</organism>
<protein>
    <submittedName>
        <fullName evidence="2">Uncharacterized protein</fullName>
    </submittedName>
</protein>
<keyword evidence="1" id="KW-0472">Membrane</keyword>
<sequence>MKYLGTIYTAIALICFTAVLAVYDNVLSLFAIQGNPSMTLWVKTVAAIGIYAFLFQFLMFLSDRMIRKLLSSEAKIVGNWYQIFIIYNYETDDKKKKIRHGPVSINFCGDALEITATNLKLDKSSSPSGWYSNKITIDGSQIWLLFSSTGPGRGTTHGNMLYHFQENKPKKLNGQFSDSSPAKHYGSIELFRIESEYKERLKELEESK</sequence>
<dbReference type="EMBL" id="UOEP01000030">
    <property type="protein sequence ID" value="VAW14012.1"/>
    <property type="molecule type" value="Genomic_DNA"/>
</dbReference>
<accession>A0A3B0THQ4</accession>
<name>A0A3B0THQ4_9ZZZZ</name>
<feature type="transmembrane region" description="Helical" evidence="1">
    <location>
        <begin position="7"/>
        <end position="32"/>
    </location>
</feature>
<proteinExistence type="predicted"/>
<feature type="transmembrane region" description="Helical" evidence="1">
    <location>
        <begin position="38"/>
        <end position="61"/>
    </location>
</feature>
<evidence type="ECO:0000313" key="2">
    <source>
        <dbReference type="EMBL" id="VAW14012.1"/>
    </source>
</evidence>
<keyword evidence="1" id="KW-1133">Transmembrane helix</keyword>